<comment type="caution">
    <text evidence="7">The sequence shown here is derived from an EMBL/GenBank/DDBJ whole genome shotgun (WGS) entry which is preliminary data.</text>
</comment>
<evidence type="ECO:0000256" key="2">
    <source>
        <dbReference type="ARBA" id="ARBA00022723"/>
    </source>
</evidence>
<evidence type="ECO:0000259" key="6">
    <source>
        <dbReference type="PROSITE" id="PS51007"/>
    </source>
</evidence>
<protein>
    <submittedName>
        <fullName evidence="7">Cytochrome c</fullName>
    </submittedName>
</protein>
<sequence>MKTLLKLFTVLSITVLLSCGGKEDKKKDSSSESNSPKTEKATQTPAAKTETAAKTQEVKPSKRVDLTTKGVGPIKSVTLASTIDQDMAAKGAEVFKNMCTACHRTDKKFIGPAPTGILERRTPEWVMNMILNPEGMVKEDPLARELLIEFNGSPMANQNLTEAEARSVLEYFRTL</sequence>
<proteinExistence type="predicted"/>
<evidence type="ECO:0000256" key="1">
    <source>
        <dbReference type="ARBA" id="ARBA00022617"/>
    </source>
</evidence>
<dbReference type="InterPro" id="IPR009056">
    <property type="entry name" value="Cyt_c-like_dom"/>
</dbReference>
<feature type="compositionally biased region" description="Basic and acidic residues" evidence="5">
    <location>
        <begin position="21"/>
        <end position="30"/>
    </location>
</feature>
<dbReference type="AlphaFoldDB" id="A0A5C6ZFE7"/>
<dbReference type="OrthoDB" id="955119at2"/>
<dbReference type="SUPFAM" id="SSF46626">
    <property type="entry name" value="Cytochrome c"/>
    <property type="match status" value="1"/>
</dbReference>
<evidence type="ECO:0000256" key="4">
    <source>
        <dbReference type="PROSITE-ProRule" id="PRU00433"/>
    </source>
</evidence>
<feature type="region of interest" description="Disordered" evidence="5">
    <location>
        <begin position="21"/>
        <end position="64"/>
    </location>
</feature>
<evidence type="ECO:0000256" key="3">
    <source>
        <dbReference type="ARBA" id="ARBA00023004"/>
    </source>
</evidence>
<dbReference type="PROSITE" id="PS51257">
    <property type="entry name" value="PROKAR_LIPOPROTEIN"/>
    <property type="match status" value="1"/>
</dbReference>
<reference evidence="7 8" key="1">
    <citation type="submission" date="2019-08" db="EMBL/GenBank/DDBJ databases">
        <title>Genomes of Subsaximicrobium wynnwilliamsii strains.</title>
        <authorList>
            <person name="Bowman J.P."/>
        </authorList>
    </citation>
    <scope>NUCLEOTIDE SEQUENCE [LARGE SCALE GENOMIC DNA]</scope>
    <source>
        <strain evidence="7 8">2-80-2</strain>
    </source>
</reference>
<dbReference type="GO" id="GO:0020037">
    <property type="term" value="F:heme binding"/>
    <property type="evidence" value="ECO:0007669"/>
    <property type="project" value="InterPro"/>
</dbReference>
<organism evidence="7 8">
    <name type="scientific">Subsaximicrobium wynnwilliamsii</name>
    <dbReference type="NCBI Taxonomy" id="291179"/>
    <lineage>
        <taxon>Bacteria</taxon>
        <taxon>Pseudomonadati</taxon>
        <taxon>Bacteroidota</taxon>
        <taxon>Flavobacteriia</taxon>
        <taxon>Flavobacteriales</taxon>
        <taxon>Flavobacteriaceae</taxon>
        <taxon>Subsaximicrobium</taxon>
    </lineage>
</organism>
<keyword evidence="8" id="KW-1185">Reference proteome</keyword>
<keyword evidence="2 4" id="KW-0479">Metal-binding</keyword>
<evidence type="ECO:0000256" key="5">
    <source>
        <dbReference type="SAM" id="MobiDB-lite"/>
    </source>
</evidence>
<evidence type="ECO:0000313" key="7">
    <source>
        <dbReference type="EMBL" id="TXD88788.1"/>
    </source>
</evidence>
<dbReference type="RefSeq" id="WP_147086668.1">
    <property type="nucleotide sequence ID" value="NZ_VORM01000010.1"/>
</dbReference>
<feature type="compositionally biased region" description="Low complexity" evidence="5">
    <location>
        <begin position="31"/>
        <end position="55"/>
    </location>
</feature>
<dbReference type="Gene3D" id="1.10.760.10">
    <property type="entry name" value="Cytochrome c-like domain"/>
    <property type="match status" value="1"/>
</dbReference>
<dbReference type="PROSITE" id="PS51007">
    <property type="entry name" value="CYTC"/>
    <property type="match status" value="1"/>
</dbReference>
<dbReference type="GO" id="GO:0046872">
    <property type="term" value="F:metal ion binding"/>
    <property type="evidence" value="ECO:0007669"/>
    <property type="project" value="UniProtKB-KW"/>
</dbReference>
<gene>
    <name evidence="7" type="ORF">ESY86_11150</name>
</gene>
<dbReference type="GO" id="GO:0009055">
    <property type="term" value="F:electron transfer activity"/>
    <property type="evidence" value="ECO:0007669"/>
    <property type="project" value="InterPro"/>
</dbReference>
<dbReference type="Pfam" id="PF00034">
    <property type="entry name" value="Cytochrom_C"/>
    <property type="match status" value="1"/>
</dbReference>
<evidence type="ECO:0000313" key="8">
    <source>
        <dbReference type="Proteomes" id="UP000321578"/>
    </source>
</evidence>
<dbReference type="InterPro" id="IPR036909">
    <property type="entry name" value="Cyt_c-like_dom_sf"/>
</dbReference>
<feature type="domain" description="Cytochrome c" evidence="6">
    <location>
        <begin position="86"/>
        <end position="175"/>
    </location>
</feature>
<name>A0A5C6ZFE7_9FLAO</name>
<keyword evidence="3 4" id="KW-0408">Iron</keyword>
<accession>A0A5C6ZFE7</accession>
<keyword evidence="1 4" id="KW-0349">Heme</keyword>
<dbReference type="EMBL" id="VORO01000011">
    <property type="protein sequence ID" value="TXD88788.1"/>
    <property type="molecule type" value="Genomic_DNA"/>
</dbReference>
<dbReference type="Proteomes" id="UP000321578">
    <property type="component" value="Unassembled WGS sequence"/>
</dbReference>